<organism evidence="2 3">
    <name type="scientific">Sulfurospirillum halorespirans DSM 13726</name>
    <dbReference type="NCBI Taxonomy" id="1193502"/>
    <lineage>
        <taxon>Bacteria</taxon>
        <taxon>Pseudomonadati</taxon>
        <taxon>Campylobacterota</taxon>
        <taxon>Epsilonproteobacteria</taxon>
        <taxon>Campylobacterales</taxon>
        <taxon>Sulfurospirillaceae</taxon>
        <taxon>Sulfurospirillum</taxon>
    </lineage>
</organism>
<dbReference type="RefSeq" id="WP_069478203.1">
    <property type="nucleotide sequence ID" value="NZ_CP017111.1"/>
</dbReference>
<dbReference type="Gene3D" id="1.10.287.3080">
    <property type="match status" value="1"/>
</dbReference>
<protein>
    <submittedName>
        <fullName evidence="2">Uncharacterized protein</fullName>
    </submittedName>
</protein>
<dbReference type="AlphaFoldDB" id="A0A1D7TKL1"/>
<dbReference type="PATRIC" id="fig|1193502.14.peg.1783"/>
<reference evidence="3" key="1">
    <citation type="submission" date="2016-08" db="EMBL/GenBank/DDBJ databases">
        <title>Complete genome sequence of the organohalide-respiring Epsilonproteobacterium Sulfurospirillum halorespirans.</title>
        <authorList>
            <person name="Goris T."/>
            <person name="Zimmermann J."/>
            <person name="Schenz B."/>
            <person name="Lemos M."/>
            <person name="Hackermueller J."/>
            <person name="Diekert G."/>
        </authorList>
    </citation>
    <scope>NUCLEOTIDE SEQUENCE [LARGE SCALE GENOMIC DNA]</scope>
    <source>
        <strain>DSM 13726</strain>
        <strain evidence="3">PCE-M2</strain>
    </source>
</reference>
<feature type="signal peptide" evidence="1">
    <location>
        <begin position="1"/>
        <end position="22"/>
    </location>
</feature>
<name>A0A1D7TKL1_9BACT</name>
<accession>A0A1D7TKL1</accession>
<dbReference type="InterPro" id="IPR036280">
    <property type="entry name" value="Multihaem_cyt_sf"/>
</dbReference>
<evidence type="ECO:0000256" key="1">
    <source>
        <dbReference type="SAM" id="SignalP"/>
    </source>
</evidence>
<gene>
    <name evidence="2" type="ORF">SHALO_1756</name>
</gene>
<keyword evidence="3" id="KW-1185">Reference proteome</keyword>
<feature type="chain" id="PRO_5009099459" evidence="1">
    <location>
        <begin position="23"/>
        <end position="119"/>
    </location>
</feature>
<dbReference type="STRING" id="1193502.SHALO_1756"/>
<evidence type="ECO:0000313" key="2">
    <source>
        <dbReference type="EMBL" id="AOO65527.1"/>
    </source>
</evidence>
<dbReference type="KEGG" id="shal:SHALO_1756"/>
<proteinExistence type="predicted"/>
<dbReference type="SUPFAM" id="SSF48695">
    <property type="entry name" value="Multiheme cytochromes"/>
    <property type="match status" value="1"/>
</dbReference>
<keyword evidence="1" id="KW-0732">Signal</keyword>
<dbReference type="EMBL" id="CP017111">
    <property type="protein sequence ID" value="AOO65527.1"/>
    <property type="molecule type" value="Genomic_DNA"/>
</dbReference>
<sequence length="119" mass="13515">MSKKAFLVLILLILSFQSFLVACGGSCLECHSKLRPYINDQNHIVLNECITCHNKPSEQGQCGKDCFDCHSREKVYAQKDVSAHQELKICGTCHKETVDFTLPKRSQISNQQNLIQLFK</sequence>
<evidence type="ECO:0000313" key="3">
    <source>
        <dbReference type="Proteomes" id="UP000094609"/>
    </source>
</evidence>
<dbReference type="PROSITE" id="PS51257">
    <property type="entry name" value="PROKAR_LIPOPROTEIN"/>
    <property type="match status" value="1"/>
</dbReference>
<dbReference type="Proteomes" id="UP000094609">
    <property type="component" value="Chromosome"/>
</dbReference>